<reference evidence="1" key="2">
    <citation type="journal article" date="2015" name="Data Brief">
        <title>Shoot transcriptome of the giant reed, Arundo donax.</title>
        <authorList>
            <person name="Barrero R.A."/>
            <person name="Guerrero F.D."/>
            <person name="Moolhuijzen P."/>
            <person name="Goolsby J.A."/>
            <person name="Tidwell J."/>
            <person name="Bellgard S.E."/>
            <person name="Bellgard M.I."/>
        </authorList>
    </citation>
    <scope>NUCLEOTIDE SEQUENCE</scope>
    <source>
        <tissue evidence="1">Shoot tissue taken approximately 20 cm above the soil surface</tissue>
    </source>
</reference>
<name>A0A0A9DH63_ARUDO</name>
<dbReference type="EMBL" id="GBRH01210754">
    <property type="protein sequence ID" value="JAD87141.1"/>
    <property type="molecule type" value="Transcribed_RNA"/>
</dbReference>
<sequence>MTHYMLIHAIQPQNEPATRFRSYKLLVRYINSLPNGLLKYLLLHMNSGGEHADYFVGGIVSNNIHQSVVRLANGCSSK</sequence>
<dbReference type="AlphaFoldDB" id="A0A0A9DH63"/>
<reference evidence="1" key="1">
    <citation type="submission" date="2014-09" db="EMBL/GenBank/DDBJ databases">
        <authorList>
            <person name="Magalhaes I.L.F."/>
            <person name="Oliveira U."/>
            <person name="Santos F.R."/>
            <person name="Vidigal T.H.D.A."/>
            <person name="Brescovit A.D."/>
            <person name="Santos A.J."/>
        </authorList>
    </citation>
    <scope>NUCLEOTIDE SEQUENCE</scope>
    <source>
        <tissue evidence="1">Shoot tissue taken approximately 20 cm above the soil surface</tissue>
    </source>
</reference>
<evidence type="ECO:0000313" key="1">
    <source>
        <dbReference type="EMBL" id="JAD87141.1"/>
    </source>
</evidence>
<proteinExistence type="predicted"/>
<protein>
    <submittedName>
        <fullName evidence="1">Uncharacterized protein</fullName>
    </submittedName>
</protein>
<accession>A0A0A9DH63</accession>
<organism evidence="1">
    <name type="scientific">Arundo donax</name>
    <name type="common">Giant reed</name>
    <name type="synonym">Donax arundinaceus</name>
    <dbReference type="NCBI Taxonomy" id="35708"/>
    <lineage>
        <taxon>Eukaryota</taxon>
        <taxon>Viridiplantae</taxon>
        <taxon>Streptophyta</taxon>
        <taxon>Embryophyta</taxon>
        <taxon>Tracheophyta</taxon>
        <taxon>Spermatophyta</taxon>
        <taxon>Magnoliopsida</taxon>
        <taxon>Liliopsida</taxon>
        <taxon>Poales</taxon>
        <taxon>Poaceae</taxon>
        <taxon>PACMAD clade</taxon>
        <taxon>Arundinoideae</taxon>
        <taxon>Arundineae</taxon>
        <taxon>Arundo</taxon>
    </lineage>
</organism>